<keyword evidence="2 3" id="KW-0560">Oxidoreductase</keyword>
<dbReference type="Gene3D" id="3.40.309.10">
    <property type="entry name" value="Aldehyde Dehydrogenase, Chain A, domain 2"/>
    <property type="match status" value="1"/>
</dbReference>
<dbReference type="Gene3D" id="3.40.605.10">
    <property type="entry name" value="Aldehyde Dehydrogenase, Chain A, domain 1"/>
    <property type="match status" value="1"/>
</dbReference>
<evidence type="ECO:0000313" key="9">
    <source>
        <dbReference type="EMBL" id="CAE8606168.1"/>
    </source>
</evidence>
<dbReference type="Proteomes" id="UP000654075">
    <property type="component" value="Unassembled WGS sequence"/>
</dbReference>
<dbReference type="GO" id="GO:0004029">
    <property type="term" value="F:aldehyde dehydrogenase (NAD+) activity"/>
    <property type="evidence" value="ECO:0007669"/>
    <property type="project" value="TreeGrafter"/>
</dbReference>
<gene>
    <name evidence="9" type="ORF">PGLA1383_LOCUS24155</name>
    <name evidence="8" type="ORF">PGLA1383_LOCUS2544</name>
</gene>
<evidence type="ECO:0000313" key="8">
    <source>
        <dbReference type="EMBL" id="CAE8583586.1"/>
    </source>
</evidence>
<dbReference type="Pfam" id="PF00171">
    <property type="entry name" value="Aldedh"/>
    <property type="match status" value="1"/>
</dbReference>
<feature type="active site" evidence="4">
    <location>
        <position position="248"/>
    </location>
</feature>
<accession>A0A813F7B4</accession>
<protein>
    <recommendedName>
        <fullName evidence="3">Aldehyde dehydrogenase</fullName>
    </recommendedName>
</protein>
<evidence type="ECO:0000256" key="4">
    <source>
        <dbReference type="PIRSR" id="PIRSR036492-1"/>
    </source>
</evidence>
<evidence type="ECO:0000259" key="7">
    <source>
        <dbReference type="Pfam" id="PF00171"/>
    </source>
</evidence>
<dbReference type="SUPFAM" id="SSF53720">
    <property type="entry name" value="ALDH-like"/>
    <property type="match status" value="1"/>
</dbReference>
<dbReference type="PROSITE" id="PS00687">
    <property type="entry name" value="ALDEHYDE_DEHYDR_GLU"/>
    <property type="match status" value="1"/>
</dbReference>
<dbReference type="GO" id="GO:0006081">
    <property type="term" value="P:aldehyde metabolic process"/>
    <property type="evidence" value="ECO:0007669"/>
    <property type="project" value="InterPro"/>
</dbReference>
<dbReference type="OMA" id="PCIQGQV"/>
<dbReference type="EMBL" id="CAJNNV010018746">
    <property type="protein sequence ID" value="CAE8606168.1"/>
    <property type="molecule type" value="Genomic_DNA"/>
</dbReference>
<keyword evidence="10" id="KW-1185">Reference proteome</keyword>
<dbReference type="EMBL" id="CAJNNV010000795">
    <property type="protein sequence ID" value="CAE8583586.1"/>
    <property type="molecule type" value="Genomic_DNA"/>
</dbReference>
<evidence type="ECO:0000256" key="3">
    <source>
        <dbReference type="PIRNR" id="PIRNR036492"/>
    </source>
</evidence>
<dbReference type="GO" id="GO:0005737">
    <property type="term" value="C:cytoplasm"/>
    <property type="evidence" value="ECO:0007669"/>
    <property type="project" value="TreeGrafter"/>
</dbReference>
<comment type="caution">
    <text evidence="9">The sequence shown here is derived from an EMBL/GenBank/DDBJ whole genome shotgun (WGS) entry which is preliminary data.</text>
</comment>
<evidence type="ECO:0000256" key="2">
    <source>
        <dbReference type="ARBA" id="ARBA00023002"/>
    </source>
</evidence>
<feature type="active site" evidence="4 5">
    <location>
        <position position="214"/>
    </location>
</feature>
<comment type="similarity">
    <text evidence="1 3 6">Belongs to the aldehyde dehydrogenase family.</text>
</comment>
<dbReference type="InterPro" id="IPR016160">
    <property type="entry name" value="Ald_DH_CS_CYS"/>
</dbReference>
<reference evidence="9" key="1">
    <citation type="submission" date="2021-02" db="EMBL/GenBank/DDBJ databases">
        <authorList>
            <person name="Dougan E. K."/>
            <person name="Rhodes N."/>
            <person name="Thang M."/>
            <person name="Chan C."/>
        </authorList>
    </citation>
    <scope>NUCLEOTIDE SEQUENCE</scope>
</reference>
<dbReference type="InterPro" id="IPR015590">
    <property type="entry name" value="Aldehyde_DH_dom"/>
</dbReference>
<dbReference type="CDD" id="cd07087">
    <property type="entry name" value="ALDH_F3-13-14_CALDH-like"/>
    <property type="match status" value="1"/>
</dbReference>
<dbReference type="InterPro" id="IPR016161">
    <property type="entry name" value="Ald_DH/histidinol_DH"/>
</dbReference>
<proteinExistence type="inferred from homology"/>
<organism evidence="9 10">
    <name type="scientific">Polarella glacialis</name>
    <name type="common">Dinoflagellate</name>
    <dbReference type="NCBI Taxonomy" id="89957"/>
    <lineage>
        <taxon>Eukaryota</taxon>
        <taxon>Sar</taxon>
        <taxon>Alveolata</taxon>
        <taxon>Dinophyceae</taxon>
        <taxon>Suessiales</taxon>
        <taxon>Suessiaceae</taxon>
        <taxon>Polarella</taxon>
    </lineage>
</organism>
<dbReference type="OrthoDB" id="440325at2759"/>
<evidence type="ECO:0000256" key="6">
    <source>
        <dbReference type="RuleBase" id="RU003345"/>
    </source>
</evidence>
<name>A0A813F7B4_POLGL</name>
<dbReference type="InterPro" id="IPR012394">
    <property type="entry name" value="Aldehyde_DH_NAD(P)"/>
</dbReference>
<dbReference type="AlphaFoldDB" id="A0A813F7B4"/>
<dbReference type="FunFam" id="3.40.309.10:FF:000003">
    <property type="entry name" value="Aldehyde dehydrogenase"/>
    <property type="match status" value="1"/>
</dbReference>
<dbReference type="PANTHER" id="PTHR43570:SF16">
    <property type="entry name" value="ALDEHYDE DEHYDROGENASE TYPE III, ISOFORM Q"/>
    <property type="match status" value="1"/>
</dbReference>
<dbReference type="InterPro" id="IPR029510">
    <property type="entry name" value="Ald_DH_CS_GLU"/>
</dbReference>
<dbReference type="InterPro" id="IPR016162">
    <property type="entry name" value="Ald_DH_N"/>
</dbReference>
<feature type="domain" description="Aldehyde dehydrogenase" evidence="7">
    <location>
        <begin position="22"/>
        <end position="439"/>
    </location>
</feature>
<evidence type="ECO:0000256" key="5">
    <source>
        <dbReference type="PROSITE-ProRule" id="PRU10007"/>
    </source>
</evidence>
<dbReference type="PROSITE" id="PS00070">
    <property type="entry name" value="ALDEHYDE_DEHYDR_CYS"/>
    <property type="match status" value="1"/>
</dbReference>
<dbReference type="PANTHER" id="PTHR43570">
    <property type="entry name" value="ALDEHYDE DEHYDROGENASE"/>
    <property type="match status" value="1"/>
</dbReference>
<dbReference type="InterPro" id="IPR016163">
    <property type="entry name" value="Ald_DH_C"/>
</dbReference>
<evidence type="ECO:0000313" key="10">
    <source>
        <dbReference type="Proteomes" id="UP000654075"/>
    </source>
</evidence>
<evidence type="ECO:0000256" key="1">
    <source>
        <dbReference type="ARBA" id="ARBA00009986"/>
    </source>
</evidence>
<sequence>MSGGDSAALARKALEETRPFVVAGHTTVEWRLEQLELLRSALLEEKDAMCKAINADLSVDEAQAILFQISSIFGEVDGCIDNLAQWSAPYQVSTPAALQPATSWVRPQPKGVVLVIGAWNYPFNVTIGPAATALAAGNCLVVKPSELAPESANVMQRIFDRLDGRAVRCVQGGAEIASTLVAQPFDHIVYTGGDRVAKLILAAAAPNMTPVTLELGGKSPVIMCDGVNLKEACRRIATHKFTNTGQTCIAPDYVLVERGIRDKVVGLLTEEVRSMFGDKAHTAEHYGRLVNQLGADRLLAALREDHGGKVLLGGASKPEGSFKESHRYVPPTLVLDPRPESLLLENEIFGPILPIVTIDSYQEAIAYVNSKPKPLALYIFAPSSIAERILDKTSSGGAIVGDAIVHKGNPDLPFGGIGNSGMGRMHGIHGFRELSNERAVMYRPLWAPSPLSLPVNVTLANAMYAYMTARPGKFLRKNLLKFLGVLVLLIQLWARHKRSKA</sequence>
<dbReference type="PIRSF" id="PIRSF036492">
    <property type="entry name" value="ALDH"/>
    <property type="match status" value="1"/>
</dbReference>